<dbReference type="InterPro" id="IPR007274">
    <property type="entry name" value="Cop_transporter"/>
</dbReference>
<dbReference type="GO" id="GO:0005375">
    <property type="term" value="F:copper ion transmembrane transporter activity"/>
    <property type="evidence" value="ECO:0007669"/>
    <property type="project" value="UniProtKB-UniRule"/>
</dbReference>
<keyword evidence="9" id="KW-1185">Reference proteome</keyword>
<dbReference type="EMBL" id="JAPDMZ010000013">
    <property type="protein sequence ID" value="KAK0556588.1"/>
    <property type="molecule type" value="Genomic_DNA"/>
</dbReference>
<comment type="similarity">
    <text evidence="2 6">Belongs to the copper transporter (Ctr) (TC 1.A.56) family. SLC31A subfamily.</text>
</comment>
<gene>
    <name evidence="8" type="primary">ctr4</name>
    <name evidence="8" type="ORF">OC846_001032</name>
</gene>
<feature type="compositionally biased region" description="Polar residues" evidence="7">
    <location>
        <begin position="132"/>
        <end position="154"/>
    </location>
</feature>
<name>A0AAN6JWB7_9BASI</name>
<evidence type="ECO:0000256" key="3">
    <source>
        <dbReference type="ARBA" id="ARBA00022692"/>
    </source>
</evidence>
<keyword evidence="6" id="KW-0813">Transport</keyword>
<dbReference type="PANTHER" id="PTHR12483">
    <property type="entry name" value="SOLUTE CARRIER FAMILY 31 COPPER TRANSPORTERS"/>
    <property type="match status" value="1"/>
</dbReference>
<keyword evidence="6" id="KW-0406">Ion transport</keyword>
<dbReference type="GO" id="GO:0016020">
    <property type="term" value="C:membrane"/>
    <property type="evidence" value="ECO:0007669"/>
    <property type="project" value="UniProtKB-SubCell"/>
</dbReference>
<dbReference type="Proteomes" id="UP001176517">
    <property type="component" value="Unassembled WGS sequence"/>
</dbReference>
<reference evidence="8" key="1">
    <citation type="journal article" date="2023" name="PhytoFront">
        <title>Draft Genome Resources of Seven Strains of Tilletia horrida, Causal Agent of Kernel Smut of Rice.</title>
        <authorList>
            <person name="Khanal S."/>
            <person name="Antony Babu S."/>
            <person name="Zhou X.G."/>
        </authorList>
    </citation>
    <scope>NUCLEOTIDE SEQUENCE</scope>
    <source>
        <strain evidence="8">TX6</strain>
    </source>
</reference>
<comment type="caution">
    <text evidence="8">The sequence shown here is derived from an EMBL/GenBank/DDBJ whole genome shotgun (WGS) entry which is preliminary data.</text>
</comment>
<evidence type="ECO:0000256" key="5">
    <source>
        <dbReference type="ARBA" id="ARBA00023136"/>
    </source>
</evidence>
<evidence type="ECO:0000256" key="2">
    <source>
        <dbReference type="ARBA" id="ARBA00006921"/>
    </source>
</evidence>
<keyword evidence="4 6" id="KW-1133">Transmembrane helix</keyword>
<keyword evidence="6" id="KW-0186">Copper</keyword>
<dbReference type="Pfam" id="PF04145">
    <property type="entry name" value="Ctr"/>
    <property type="match status" value="1"/>
</dbReference>
<feature type="region of interest" description="Disordered" evidence="7">
    <location>
        <begin position="104"/>
        <end position="155"/>
    </location>
</feature>
<keyword evidence="3 6" id="KW-0812">Transmembrane</keyword>
<organism evidence="8 9">
    <name type="scientific">Tilletia horrida</name>
    <dbReference type="NCBI Taxonomy" id="155126"/>
    <lineage>
        <taxon>Eukaryota</taxon>
        <taxon>Fungi</taxon>
        <taxon>Dikarya</taxon>
        <taxon>Basidiomycota</taxon>
        <taxon>Ustilaginomycotina</taxon>
        <taxon>Exobasidiomycetes</taxon>
        <taxon>Tilletiales</taxon>
        <taxon>Tilletiaceae</taxon>
        <taxon>Tilletia</taxon>
    </lineage>
</organism>
<evidence type="ECO:0000313" key="9">
    <source>
        <dbReference type="Proteomes" id="UP001176517"/>
    </source>
</evidence>
<comment type="subcellular location">
    <subcellularLocation>
        <location evidence="1 6">Membrane</location>
        <topology evidence="1 6">Multi-pass membrane protein</topology>
    </subcellularLocation>
</comment>
<evidence type="ECO:0000313" key="8">
    <source>
        <dbReference type="EMBL" id="KAK0556588.1"/>
    </source>
</evidence>
<evidence type="ECO:0000256" key="4">
    <source>
        <dbReference type="ARBA" id="ARBA00022989"/>
    </source>
</evidence>
<evidence type="ECO:0000256" key="7">
    <source>
        <dbReference type="SAM" id="MobiDB-lite"/>
    </source>
</evidence>
<evidence type="ECO:0000256" key="1">
    <source>
        <dbReference type="ARBA" id="ARBA00004141"/>
    </source>
</evidence>
<keyword evidence="6" id="KW-0187">Copper transport</keyword>
<feature type="transmembrane region" description="Helical" evidence="6">
    <location>
        <begin position="54"/>
        <end position="73"/>
    </location>
</feature>
<evidence type="ECO:0000256" key="6">
    <source>
        <dbReference type="RuleBase" id="RU367022"/>
    </source>
</evidence>
<proteinExistence type="inferred from homology"/>
<dbReference type="PANTHER" id="PTHR12483:SF73">
    <property type="entry name" value="COPPER TRANSPORT PROTEIN CTR3"/>
    <property type="match status" value="1"/>
</dbReference>
<protein>
    <recommendedName>
        <fullName evidence="6">Copper transport protein</fullName>
    </recommendedName>
</protein>
<dbReference type="AlphaFoldDB" id="A0AAN6JWB7"/>
<keyword evidence="5 6" id="KW-0472">Membrane</keyword>
<sequence length="307" mass="32963">MNRRHGMDMGMDGMDGMGGGMDMGSSECSMDMLGNWKSNNICILTSSWHIKSTAQFVGTCIAIFLIVFLIEAIRRWGREWDRYIVRKALQDRIILRMARAEAAAAPPLPPPSSSKTTAGALEKGNESAAASAPTTPGESASSLAHRPNNNSLTRSVRAPLSHNRTLARIESAFFGVPASASARTAALNRARFRPTVLQQFIRSLVYAVQFAGAYIVMLIAMTFNGYILIAIILGGFAGHFVSTWDNLSNALDPDAPEDDDPLLMSMGLDSSHPVQAQAQLQARAEERASRLGHGADQGVYGSGACCG</sequence>
<accession>A0AAN6JWB7</accession>